<evidence type="ECO:0000313" key="6">
    <source>
        <dbReference type="EMBL" id="SFT41794.1"/>
    </source>
</evidence>
<dbReference type="STRING" id="477690.SAMN05216474_0449"/>
<evidence type="ECO:0000259" key="5">
    <source>
        <dbReference type="Pfam" id="PF01613"/>
    </source>
</evidence>
<evidence type="ECO:0000256" key="3">
    <source>
        <dbReference type="ARBA" id="ARBA00022643"/>
    </source>
</evidence>
<evidence type="ECO:0000256" key="4">
    <source>
        <dbReference type="ARBA" id="ARBA00038054"/>
    </source>
</evidence>
<dbReference type="Pfam" id="PF01613">
    <property type="entry name" value="Flavin_Reduct"/>
    <property type="match status" value="1"/>
</dbReference>
<evidence type="ECO:0000313" key="7">
    <source>
        <dbReference type="Proteomes" id="UP000236454"/>
    </source>
</evidence>
<sequence>MNAVEETNKYMEFTQYELTQLDRKYRLNLINSISGIKPANLIATKSKDGKENVAIFSSVVHLGSNPAQLGFVLRPQGDEPRDTYANILETGVYTINHIPEHLHKNAHYTSAKLERGVSEFERMNIAPVYLKNFPAPFVKESPVKLGMKHLHSIPLPNDCSFIIGEIVHIDLPEEAVNELGQIDLAHNKTVGIGGLNTYYKLEKLETYPYVRTHEIPKKEDF</sequence>
<dbReference type="InterPro" id="IPR002563">
    <property type="entry name" value="Flavin_Rdtase-like_dom"/>
</dbReference>
<dbReference type="RefSeq" id="WP_244526181.1">
    <property type="nucleotide sequence ID" value="NZ_FPAS01000001.1"/>
</dbReference>
<proteinExistence type="inferred from homology"/>
<dbReference type="PANTHER" id="PTHR33798:SF5">
    <property type="entry name" value="FLAVIN REDUCTASE LIKE DOMAIN-CONTAINING PROTEIN"/>
    <property type="match status" value="1"/>
</dbReference>
<dbReference type="Gene3D" id="2.30.110.10">
    <property type="entry name" value="Electron Transport, Fmn-binding Protein, Chain A"/>
    <property type="match status" value="1"/>
</dbReference>
<dbReference type="InterPro" id="IPR012349">
    <property type="entry name" value="Split_barrel_FMN-bd"/>
</dbReference>
<evidence type="ECO:0000256" key="2">
    <source>
        <dbReference type="ARBA" id="ARBA00022630"/>
    </source>
</evidence>
<accession>A0A1I6XVE3</accession>
<comment type="cofactor">
    <cofactor evidence="1">
        <name>FMN</name>
        <dbReference type="ChEBI" id="CHEBI:58210"/>
    </cofactor>
</comment>
<feature type="domain" description="Flavin reductase like" evidence="5">
    <location>
        <begin position="38"/>
        <end position="177"/>
    </location>
</feature>
<evidence type="ECO:0000256" key="1">
    <source>
        <dbReference type="ARBA" id="ARBA00001917"/>
    </source>
</evidence>
<dbReference type="PANTHER" id="PTHR33798">
    <property type="entry name" value="FLAVOPROTEIN OXYGENASE"/>
    <property type="match status" value="1"/>
</dbReference>
<dbReference type="Proteomes" id="UP000236454">
    <property type="component" value="Unassembled WGS sequence"/>
</dbReference>
<comment type="similarity">
    <text evidence="4">Belongs to the flavoredoxin family.</text>
</comment>
<gene>
    <name evidence="6" type="ORF">SAMN05216474_0449</name>
</gene>
<dbReference type="SUPFAM" id="SSF50475">
    <property type="entry name" value="FMN-binding split barrel"/>
    <property type="match status" value="1"/>
</dbReference>
<dbReference type="AlphaFoldDB" id="A0A1I6XVE3"/>
<name>A0A1I6XVE3_9FLAO</name>
<dbReference type="EMBL" id="FPAS01000001">
    <property type="protein sequence ID" value="SFT41794.1"/>
    <property type="molecule type" value="Genomic_DNA"/>
</dbReference>
<dbReference type="GO" id="GO:0016646">
    <property type="term" value="F:oxidoreductase activity, acting on the CH-NH group of donors, NAD or NADP as acceptor"/>
    <property type="evidence" value="ECO:0007669"/>
    <property type="project" value="UniProtKB-ARBA"/>
</dbReference>
<dbReference type="GO" id="GO:0010181">
    <property type="term" value="F:FMN binding"/>
    <property type="evidence" value="ECO:0007669"/>
    <property type="project" value="InterPro"/>
</dbReference>
<reference evidence="6 7" key="1">
    <citation type="submission" date="2016-10" db="EMBL/GenBank/DDBJ databases">
        <authorList>
            <person name="de Groot N.N."/>
        </authorList>
    </citation>
    <scope>NUCLEOTIDE SEQUENCE [LARGE SCALE GENOMIC DNA]</scope>
    <source>
        <strain evidence="6 7">CGMCC 1.7005</strain>
    </source>
</reference>
<keyword evidence="7" id="KW-1185">Reference proteome</keyword>
<keyword evidence="2" id="KW-0285">Flavoprotein</keyword>
<protein>
    <submittedName>
        <fullName evidence="6">NADH-FMN oxidoreductase RutF, flavin reductase (DIM6/NTAB) family</fullName>
    </submittedName>
</protein>
<keyword evidence="3" id="KW-0288">FMN</keyword>
<organism evidence="6 7">
    <name type="scientific">Lishizhenia tianjinensis</name>
    <dbReference type="NCBI Taxonomy" id="477690"/>
    <lineage>
        <taxon>Bacteria</taxon>
        <taxon>Pseudomonadati</taxon>
        <taxon>Bacteroidota</taxon>
        <taxon>Flavobacteriia</taxon>
        <taxon>Flavobacteriales</taxon>
        <taxon>Crocinitomicaceae</taxon>
        <taxon>Lishizhenia</taxon>
    </lineage>
</organism>